<dbReference type="KEGG" id="dmo:Dmoj_GI14138"/>
<accession>A0A0Q9XFR1</accession>
<dbReference type="PROSITE" id="PS50102">
    <property type="entry name" value="RRM"/>
    <property type="match status" value="1"/>
</dbReference>
<evidence type="ECO:0000256" key="3">
    <source>
        <dbReference type="ARBA" id="ARBA00030780"/>
    </source>
</evidence>
<organism evidence="7 8">
    <name type="scientific">Drosophila mojavensis</name>
    <name type="common">Fruit fly</name>
    <dbReference type="NCBI Taxonomy" id="7230"/>
    <lineage>
        <taxon>Eukaryota</taxon>
        <taxon>Metazoa</taxon>
        <taxon>Ecdysozoa</taxon>
        <taxon>Arthropoda</taxon>
        <taxon>Hexapoda</taxon>
        <taxon>Insecta</taxon>
        <taxon>Pterygota</taxon>
        <taxon>Neoptera</taxon>
        <taxon>Endopterygota</taxon>
        <taxon>Diptera</taxon>
        <taxon>Brachycera</taxon>
        <taxon>Muscomorpha</taxon>
        <taxon>Ephydroidea</taxon>
        <taxon>Drosophilidae</taxon>
        <taxon>Drosophila</taxon>
    </lineage>
</organism>
<feature type="domain" description="RRM" evidence="6">
    <location>
        <begin position="40"/>
        <end position="121"/>
    </location>
</feature>
<dbReference type="EMBL" id="CH933813">
    <property type="protein sequence ID" value="KRG07388.1"/>
    <property type="molecule type" value="Genomic_DNA"/>
</dbReference>
<dbReference type="InterPro" id="IPR050502">
    <property type="entry name" value="Euk_RNA-bind_prot"/>
</dbReference>
<evidence type="ECO:0000259" key="6">
    <source>
        <dbReference type="PROSITE" id="PS50102"/>
    </source>
</evidence>
<evidence type="ECO:0000256" key="2">
    <source>
        <dbReference type="ARBA" id="ARBA00022884"/>
    </source>
</evidence>
<dbReference type="OrthoDB" id="6730379at2759"/>
<dbReference type="InterPro" id="IPR012677">
    <property type="entry name" value="Nucleotide-bd_a/b_plait_sf"/>
</dbReference>
<evidence type="ECO:0000313" key="8">
    <source>
        <dbReference type="Proteomes" id="UP000009192"/>
    </source>
</evidence>
<evidence type="ECO:0000313" key="7">
    <source>
        <dbReference type="EMBL" id="KRG07388.1"/>
    </source>
</evidence>
<name>A0A0Q9XFR1_DROMO</name>
<dbReference type="SMR" id="A0A0Q9XFR1"/>
<evidence type="ECO:0000256" key="5">
    <source>
        <dbReference type="SAM" id="MobiDB-lite"/>
    </source>
</evidence>
<dbReference type="InterPro" id="IPR000504">
    <property type="entry name" value="RRM_dom"/>
</dbReference>
<dbReference type="GO" id="GO:0003729">
    <property type="term" value="F:mRNA binding"/>
    <property type="evidence" value="ECO:0007669"/>
    <property type="project" value="TreeGrafter"/>
</dbReference>
<reference evidence="7 8" key="1">
    <citation type="journal article" date="2007" name="Nature">
        <title>Evolution of genes and genomes on the Drosophila phylogeny.</title>
        <authorList>
            <consortium name="Drosophila 12 Genomes Consortium"/>
            <person name="Clark A.G."/>
            <person name="Eisen M.B."/>
            <person name="Smith D.R."/>
            <person name="Bergman C.M."/>
            <person name="Oliver B."/>
            <person name="Markow T.A."/>
            <person name="Kaufman T.C."/>
            <person name="Kellis M."/>
            <person name="Gelbart W."/>
            <person name="Iyer V.N."/>
            <person name="Pollard D.A."/>
            <person name="Sackton T.B."/>
            <person name="Larracuente A.M."/>
            <person name="Singh N.D."/>
            <person name="Abad J.P."/>
            <person name="Abt D.N."/>
            <person name="Adryan B."/>
            <person name="Aguade M."/>
            <person name="Akashi H."/>
            <person name="Anderson W.W."/>
            <person name="Aquadro C.F."/>
            <person name="Ardell D.H."/>
            <person name="Arguello R."/>
            <person name="Artieri C.G."/>
            <person name="Barbash D.A."/>
            <person name="Barker D."/>
            <person name="Barsanti P."/>
            <person name="Batterham P."/>
            <person name="Batzoglou S."/>
            <person name="Begun D."/>
            <person name="Bhutkar A."/>
            <person name="Blanco E."/>
            <person name="Bosak S.A."/>
            <person name="Bradley R.K."/>
            <person name="Brand A.D."/>
            <person name="Brent M.R."/>
            <person name="Brooks A.N."/>
            <person name="Brown R.H."/>
            <person name="Butlin R.K."/>
            <person name="Caggese C."/>
            <person name="Calvi B.R."/>
            <person name="Bernardo de Carvalho A."/>
            <person name="Caspi A."/>
            <person name="Castrezana S."/>
            <person name="Celniker S.E."/>
            <person name="Chang J.L."/>
            <person name="Chapple C."/>
            <person name="Chatterji S."/>
            <person name="Chinwalla A."/>
            <person name="Civetta A."/>
            <person name="Clifton S.W."/>
            <person name="Comeron J.M."/>
            <person name="Costello J.C."/>
            <person name="Coyne J.A."/>
            <person name="Daub J."/>
            <person name="David R.G."/>
            <person name="Delcher A.L."/>
            <person name="Delehaunty K."/>
            <person name="Do C.B."/>
            <person name="Ebling H."/>
            <person name="Edwards K."/>
            <person name="Eickbush T."/>
            <person name="Evans J.D."/>
            <person name="Filipski A."/>
            <person name="Findeiss S."/>
            <person name="Freyhult E."/>
            <person name="Fulton L."/>
            <person name="Fulton R."/>
            <person name="Garcia A.C."/>
            <person name="Gardiner A."/>
            <person name="Garfield D.A."/>
            <person name="Garvin B.E."/>
            <person name="Gibson G."/>
            <person name="Gilbert D."/>
            <person name="Gnerre S."/>
            <person name="Godfrey J."/>
            <person name="Good R."/>
            <person name="Gotea V."/>
            <person name="Gravely B."/>
            <person name="Greenberg A.J."/>
            <person name="Griffiths-Jones S."/>
            <person name="Gross S."/>
            <person name="Guigo R."/>
            <person name="Gustafson E.A."/>
            <person name="Haerty W."/>
            <person name="Hahn M.W."/>
            <person name="Halligan D.L."/>
            <person name="Halpern A.L."/>
            <person name="Halter G.M."/>
            <person name="Han M.V."/>
            <person name="Heger A."/>
            <person name="Hillier L."/>
            <person name="Hinrichs A.S."/>
            <person name="Holmes I."/>
            <person name="Hoskins R.A."/>
            <person name="Hubisz M.J."/>
            <person name="Hultmark D."/>
            <person name="Huntley M.A."/>
            <person name="Jaffe D.B."/>
            <person name="Jagadeeshan S."/>
            <person name="Jeck W.R."/>
            <person name="Johnson J."/>
            <person name="Jones C.D."/>
            <person name="Jordan W.C."/>
            <person name="Karpen G.H."/>
            <person name="Kataoka E."/>
            <person name="Keightley P.D."/>
            <person name="Kheradpour P."/>
            <person name="Kirkness E.F."/>
            <person name="Koerich L.B."/>
            <person name="Kristiansen K."/>
            <person name="Kudrna D."/>
            <person name="Kulathinal R.J."/>
            <person name="Kumar S."/>
            <person name="Kwok R."/>
            <person name="Lander E."/>
            <person name="Langley C.H."/>
            <person name="Lapoint R."/>
            <person name="Lazzaro B.P."/>
            <person name="Lee S.J."/>
            <person name="Levesque L."/>
            <person name="Li R."/>
            <person name="Lin C.F."/>
            <person name="Lin M.F."/>
            <person name="Lindblad-Toh K."/>
            <person name="Llopart A."/>
            <person name="Long M."/>
            <person name="Low L."/>
            <person name="Lozovsky E."/>
            <person name="Lu J."/>
            <person name="Luo M."/>
            <person name="Machado C.A."/>
            <person name="Makalowski W."/>
            <person name="Marzo M."/>
            <person name="Matsuda M."/>
            <person name="Matzkin L."/>
            <person name="McAllister B."/>
            <person name="McBride C.S."/>
            <person name="McKernan B."/>
            <person name="McKernan K."/>
            <person name="Mendez-Lago M."/>
            <person name="Minx P."/>
            <person name="Mollenhauer M.U."/>
            <person name="Montooth K."/>
            <person name="Mount S.M."/>
            <person name="Mu X."/>
            <person name="Myers E."/>
            <person name="Negre B."/>
            <person name="Newfeld S."/>
            <person name="Nielsen R."/>
            <person name="Noor M.A."/>
            <person name="O'Grady P."/>
            <person name="Pachter L."/>
            <person name="Papaceit M."/>
            <person name="Parisi M.J."/>
            <person name="Parisi M."/>
            <person name="Parts L."/>
            <person name="Pedersen J.S."/>
            <person name="Pesole G."/>
            <person name="Phillippy A.M."/>
            <person name="Ponting C.P."/>
            <person name="Pop M."/>
            <person name="Porcelli D."/>
            <person name="Powell J.R."/>
            <person name="Prohaska S."/>
            <person name="Pruitt K."/>
            <person name="Puig M."/>
            <person name="Quesneville H."/>
            <person name="Ram K.R."/>
            <person name="Rand D."/>
            <person name="Rasmussen M.D."/>
            <person name="Reed L.K."/>
            <person name="Reenan R."/>
            <person name="Reily A."/>
            <person name="Remington K.A."/>
            <person name="Rieger T.T."/>
            <person name="Ritchie M.G."/>
            <person name="Robin C."/>
            <person name="Rogers Y.H."/>
            <person name="Rohde C."/>
            <person name="Rozas J."/>
            <person name="Rubenfield M.J."/>
            <person name="Ruiz A."/>
            <person name="Russo S."/>
            <person name="Salzberg S.L."/>
            <person name="Sanchez-Gracia A."/>
            <person name="Saranga D.J."/>
            <person name="Sato H."/>
            <person name="Schaeffer S.W."/>
            <person name="Schatz M.C."/>
            <person name="Schlenke T."/>
            <person name="Schwartz R."/>
            <person name="Segarra C."/>
            <person name="Singh R.S."/>
            <person name="Sirot L."/>
            <person name="Sirota M."/>
            <person name="Sisneros N.B."/>
            <person name="Smith C.D."/>
            <person name="Smith T.F."/>
            <person name="Spieth J."/>
            <person name="Stage D.E."/>
            <person name="Stark A."/>
            <person name="Stephan W."/>
            <person name="Strausberg R.L."/>
            <person name="Strempel S."/>
            <person name="Sturgill D."/>
            <person name="Sutton G."/>
            <person name="Sutton G.G."/>
            <person name="Tao W."/>
            <person name="Teichmann S."/>
            <person name="Tobari Y.N."/>
            <person name="Tomimura Y."/>
            <person name="Tsolas J.M."/>
            <person name="Valente V.L."/>
            <person name="Venter E."/>
            <person name="Venter J.C."/>
            <person name="Vicario S."/>
            <person name="Vieira F.G."/>
            <person name="Vilella A.J."/>
            <person name="Villasante A."/>
            <person name="Walenz B."/>
            <person name="Wang J."/>
            <person name="Wasserman M."/>
            <person name="Watts T."/>
            <person name="Wilson D."/>
            <person name="Wilson R.K."/>
            <person name="Wing R.A."/>
            <person name="Wolfner M.F."/>
            <person name="Wong A."/>
            <person name="Wong G.K."/>
            <person name="Wu C.I."/>
            <person name="Wu G."/>
            <person name="Yamamoto D."/>
            <person name="Yang H.P."/>
            <person name="Yang S.P."/>
            <person name="Yorke J.A."/>
            <person name="Yoshida K."/>
            <person name="Zdobnov E."/>
            <person name="Zhang P."/>
            <person name="Zhang Y."/>
            <person name="Zimin A.V."/>
            <person name="Baldwin J."/>
            <person name="Abdouelleil A."/>
            <person name="Abdulkadir J."/>
            <person name="Abebe A."/>
            <person name="Abera B."/>
            <person name="Abreu J."/>
            <person name="Acer S.C."/>
            <person name="Aftuck L."/>
            <person name="Alexander A."/>
            <person name="An P."/>
            <person name="Anderson E."/>
            <person name="Anderson S."/>
            <person name="Arachi H."/>
            <person name="Azer M."/>
            <person name="Bachantsang P."/>
            <person name="Barry A."/>
            <person name="Bayul T."/>
            <person name="Berlin A."/>
            <person name="Bessette D."/>
            <person name="Bloom T."/>
            <person name="Blye J."/>
            <person name="Boguslavskiy L."/>
            <person name="Bonnet C."/>
            <person name="Boukhgalter B."/>
            <person name="Bourzgui I."/>
            <person name="Brown A."/>
            <person name="Cahill P."/>
            <person name="Channer S."/>
            <person name="Cheshatsang Y."/>
            <person name="Chuda L."/>
            <person name="Citroen M."/>
            <person name="Collymore A."/>
            <person name="Cooke P."/>
            <person name="Costello M."/>
            <person name="D'Aco K."/>
            <person name="Daza R."/>
            <person name="De Haan G."/>
            <person name="DeGray S."/>
            <person name="DeMaso C."/>
            <person name="Dhargay N."/>
            <person name="Dooley K."/>
            <person name="Dooley E."/>
            <person name="Doricent M."/>
            <person name="Dorje P."/>
            <person name="Dorjee K."/>
            <person name="Dupes A."/>
            <person name="Elong R."/>
            <person name="Falk J."/>
            <person name="Farina A."/>
            <person name="Faro S."/>
            <person name="Ferguson D."/>
            <person name="Fisher S."/>
            <person name="Foley C.D."/>
            <person name="Franke A."/>
            <person name="Friedrich D."/>
            <person name="Gadbois L."/>
            <person name="Gearin G."/>
            <person name="Gearin C.R."/>
            <person name="Giannoukos G."/>
            <person name="Goode T."/>
            <person name="Graham J."/>
            <person name="Grandbois E."/>
            <person name="Grewal S."/>
            <person name="Gyaltsen K."/>
            <person name="Hafez N."/>
            <person name="Hagos B."/>
            <person name="Hall J."/>
            <person name="Henson C."/>
            <person name="Hollinger A."/>
            <person name="Honan T."/>
            <person name="Huard M.D."/>
            <person name="Hughes L."/>
            <person name="Hurhula B."/>
            <person name="Husby M.E."/>
            <person name="Kamat A."/>
            <person name="Kanga B."/>
            <person name="Kashin S."/>
            <person name="Khazanovich D."/>
            <person name="Kisner P."/>
            <person name="Lance K."/>
            <person name="Lara M."/>
            <person name="Lee W."/>
            <person name="Lennon N."/>
            <person name="Letendre F."/>
            <person name="LeVine R."/>
            <person name="Lipovsky A."/>
            <person name="Liu X."/>
            <person name="Liu J."/>
            <person name="Liu S."/>
            <person name="Lokyitsang T."/>
            <person name="Lokyitsang Y."/>
            <person name="Lubonja R."/>
            <person name="Lui A."/>
            <person name="MacDonald P."/>
            <person name="Magnisalis V."/>
            <person name="Maru K."/>
            <person name="Matthews C."/>
            <person name="McCusker W."/>
            <person name="McDonough S."/>
            <person name="Mehta T."/>
            <person name="Meldrim J."/>
            <person name="Meneus L."/>
            <person name="Mihai O."/>
            <person name="Mihalev A."/>
            <person name="Mihova T."/>
            <person name="Mittelman R."/>
            <person name="Mlenga V."/>
            <person name="Montmayeur A."/>
            <person name="Mulrain L."/>
            <person name="Navidi A."/>
            <person name="Naylor J."/>
            <person name="Negash T."/>
            <person name="Nguyen T."/>
            <person name="Nguyen N."/>
            <person name="Nicol R."/>
            <person name="Norbu C."/>
            <person name="Norbu N."/>
            <person name="Novod N."/>
            <person name="O'Neill B."/>
            <person name="Osman S."/>
            <person name="Markiewicz E."/>
            <person name="Oyono O.L."/>
            <person name="Patti C."/>
            <person name="Phunkhang P."/>
            <person name="Pierre F."/>
            <person name="Priest M."/>
            <person name="Raghuraman S."/>
            <person name="Rege F."/>
            <person name="Reyes R."/>
            <person name="Rise C."/>
            <person name="Rogov P."/>
            <person name="Ross K."/>
            <person name="Ryan E."/>
            <person name="Settipalli S."/>
            <person name="Shea T."/>
            <person name="Sherpa N."/>
            <person name="Shi L."/>
            <person name="Shih D."/>
            <person name="Sparrow T."/>
            <person name="Spaulding J."/>
            <person name="Stalker J."/>
            <person name="Stange-Thomann N."/>
            <person name="Stavropoulos S."/>
            <person name="Stone C."/>
            <person name="Strader C."/>
            <person name="Tesfaye S."/>
            <person name="Thomson T."/>
            <person name="Thoulutsang Y."/>
            <person name="Thoulutsang D."/>
            <person name="Topham K."/>
            <person name="Topping I."/>
            <person name="Tsamla T."/>
            <person name="Vassiliev H."/>
            <person name="Vo A."/>
            <person name="Wangchuk T."/>
            <person name="Wangdi T."/>
            <person name="Weiand M."/>
            <person name="Wilkinson J."/>
            <person name="Wilson A."/>
            <person name="Yadav S."/>
            <person name="Young G."/>
            <person name="Yu Q."/>
            <person name="Zembek L."/>
            <person name="Zhong D."/>
            <person name="Zimmer A."/>
            <person name="Zwirko Z."/>
            <person name="Jaffe D.B."/>
            <person name="Alvarez P."/>
            <person name="Brockman W."/>
            <person name="Butler J."/>
            <person name="Chin C."/>
            <person name="Gnerre S."/>
            <person name="Grabherr M."/>
            <person name="Kleber M."/>
            <person name="Mauceli E."/>
            <person name="MacCallum I."/>
        </authorList>
    </citation>
    <scope>NUCLEOTIDE SEQUENCE [LARGE SCALE GENOMIC DNA]</scope>
    <source>
        <strain evidence="8">Tucson 15081-1352.22</strain>
    </source>
</reference>
<proteinExistence type="predicted"/>
<gene>
    <name evidence="7" type="primary">Dmoj\GI14138</name>
    <name evidence="7" type="ORF">Dmoj_GI14138</name>
</gene>
<dbReference type="PANTHER" id="PTHR48025">
    <property type="entry name" value="OS02G0815200 PROTEIN"/>
    <property type="match status" value="1"/>
</dbReference>
<keyword evidence="8" id="KW-1185">Reference proteome</keyword>
<dbReference type="FunCoup" id="A0A0Q9XFR1">
    <property type="interactions" value="1715"/>
</dbReference>
<dbReference type="InterPro" id="IPR035979">
    <property type="entry name" value="RBD_domain_sf"/>
</dbReference>
<evidence type="ECO:0000256" key="1">
    <source>
        <dbReference type="ARBA" id="ARBA00021141"/>
    </source>
</evidence>
<protein>
    <recommendedName>
        <fullName evidence="1">Probable RNA-binding protein 18</fullName>
    </recommendedName>
    <alternativeName>
        <fullName evidence="3">RNA-binding motif protein 18</fullName>
    </alternativeName>
</protein>
<dbReference type="Proteomes" id="UP000009192">
    <property type="component" value="Unassembled WGS sequence"/>
</dbReference>
<dbReference type="Pfam" id="PF00076">
    <property type="entry name" value="RRM_1"/>
    <property type="match status" value="1"/>
</dbReference>
<evidence type="ECO:0000256" key="4">
    <source>
        <dbReference type="PROSITE-ProRule" id="PRU00176"/>
    </source>
</evidence>
<sequence>MIYRFFNKTSSAKMANDEIPTKNCQVNANVNSADISEEQRRIWVGNLDSRITEFQLLKLMQKCGAVEKFDMLFHKGGPMVGQSRGYAFITFKKNEGATNALIKLDGSNIGSRSIAVRLAKNIKYDDLQRPKPRLEIPALGRGKREDKISKSDAIRAIEAKLRTLERQTDNNLELDTAREENIPFIYRYQFNKSRDDTQRTRPHGKYNKPKPSASYLRQLPSRR</sequence>
<dbReference type="AlphaFoldDB" id="A0A0Q9XFR1"/>
<dbReference type="CDD" id="cd12355">
    <property type="entry name" value="RRM_RBM18"/>
    <property type="match status" value="1"/>
</dbReference>
<dbReference type="PANTHER" id="PTHR48025:SF1">
    <property type="entry name" value="RRM DOMAIN-CONTAINING PROTEIN"/>
    <property type="match status" value="1"/>
</dbReference>
<dbReference type="SMART" id="SM00360">
    <property type="entry name" value="RRM"/>
    <property type="match status" value="1"/>
</dbReference>
<dbReference type="eggNOG" id="ENOG502S20K">
    <property type="taxonomic scope" value="Eukaryota"/>
</dbReference>
<dbReference type="InParanoid" id="A0A0Q9XFR1"/>
<dbReference type="Gene3D" id="3.30.70.330">
    <property type="match status" value="1"/>
</dbReference>
<keyword evidence="2 4" id="KW-0694">RNA-binding</keyword>
<dbReference type="SUPFAM" id="SSF54928">
    <property type="entry name" value="RNA-binding domain, RBD"/>
    <property type="match status" value="1"/>
</dbReference>
<dbReference type="InterPro" id="IPR039157">
    <property type="entry name" value="RBM18_RRM"/>
</dbReference>
<feature type="region of interest" description="Disordered" evidence="5">
    <location>
        <begin position="189"/>
        <end position="223"/>
    </location>
</feature>